<evidence type="ECO:0000313" key="1">
    <source>
        <dbReference type="EMBL" id="CAD2093984.1"/>
    </source>
</evidence>
<evidence type="ECO:0000313" key="2">
    <source>
        <dbReference type="Proteomes" id="UP000515308"/>
    </source>
</evidence>
<sequence length="95" mass="11059">MNKKIYSLITDVSCIFLIATIQCFTNNLRLKAQQIKIYIEKYRSLSGCVVEDNYTLGFTMIKEPSADKQSKGFNFFNCFNIFKRYNKTNNSSDNN</sequence>
<name>A0A6V7S8A0_PLAVN</name>
<dbReference type="EMBL" id="LR865372">
    <property type="protein sequence ID" value="CAD2093984.1"/>
    <property type="molecule type" value="Genomic_DNA"/>
</dbReference>
<dbReference type="Proteomes" id="UP000515308">
    <property type="component" value="Chromosome PVLDE_10"/>
</dbReference>
<gene>
    <name evidence="1" type="ORF">PVLDE_1004710</name>
</gene>
<dbReference type="VEuPathDB" id="PlasmoDB:PVLDE_1004710"/>
<accession>A0A6V7S8A0</accession>
<proteinExistence type="predicted"/>
<dbReference type="AlphaFoldDB" id="A0A6V7S8A0"/>
<organism evidence="1 2">
    <name type="scientific">Plasmodium vinckei lentum</name>
    <dbReference type="NCBI Taxonomy" id="138297"/>
    <lineage>
        <taxon>Eukaryota</taxon>
        <taxon>Sar</taxon>
        <taxon>Alveolata</taxon>
        <taxon>Apicomplexa</taxon>
        <taxon>Aconoidasida</taxon>
        <taxon>Haemosporida</taxon>
        <taxon>Plasmodiidae</taxon>
        <taxon>Plasmodium</taxon>
        <taxon>Plasmodium (Vinckeia)</taxon>
    </lineage>
</organism>
<protein>
    <submittedName>
        <fullName evidence="1">Fam-c protein</fullName>
    </submittedName>
</protein>
<reference evidence="1 2" key="1">
    <citation type="submission" date="2020-08" db="EMBL/GenBank/DDBJ databases">
        <authorList>
            <person name="Ramaprasad A."/>
        </authorList>
    </citation>
    <scope>NUCLEOTIDE SEQUENCE [LARGE SCALE GENOMIC DNA]</scope>
</reference>